<dbReference type="FunFam" id="2.40.50.140:FF:000003">
    <property type="entry name" value="50S ribosomal protein L2"/>
    <property type="match status" value="1"/>
</dbReference>
<dbReference type="Pfam" id="PF00181">
    <property type="entry name" value="Ribosomal_L2_N"/>
    <property type="match status" value="1"/>
</dbReference>
<dbReference type="InterPro" id="IPR008991">
    <property type="entry name" value="Translation_prot_SH3-like_sf"/>
</dbReference>
<dbReference type="Pfam" id="PF03947">
    <property type="entry name" value="Ribosomal_L2_C"/>
    <property type="match status" value="1"/>
</dbReference>
<dbReference type="InterPro" id="IPR022669">
    <property type="entry name" value="Ribosomal_uL2_C"/>
</dbReference>
<proteinExistence type="inferred from homology"/>
<dbReference type="Gene3D" id="4.10.950.10">
    <property type="entry name" value="Ribosomal protein L2, domain 3"/>
    <property type="match status" value="1"/>
</dbReference>
<dbReference type="PIRSF" id="PIRSF002158">
    <property type="entry name" value="Ribosomal_L2"/>
    <property type="match status" value="1"/>
</dbReference>
<dbReference type="InterPro" id="IPR012340">
    <property type="entry name" value="NA-bd_OB-fold"/>
</dbReference>
<name>A0A3B0Y6X0_9ZZZZ</name>
<reference evidence="7" key="1">
    <citation type="submission" date="2018-06" db="EMBL/GenBank/DDBJ databases">
        <authorList>
            <person name="Zhirakovskaya E."/>
        </authorList>
    </citation>
    <scope>NUCLEOTIDE SEQUENCE</scope>
</reference>
<dbReference type="NCBIfam" id="TIGR01171">
    <property type="entry name" value="rplB_bact"/>
    <property type="match status" value="1"/>
</dbReference>
<accession>A0A3B0Y6X0</accession>
<evidence type="ECO:0000313" key="7">
    <source>
        <dbReference type="EMBL" id="VAW69909.1"/>
    </source>
</evidence>
<dbReference type="GO" id="GO:0002181">
    <property type="term" value="P:cytoplasmic translation"/>
    <property type="evidence" value="ECO:0007669"/>
    <property type="project" value="TreeGrafter"/>
</dbReference>
<dbReference type="HAMAP" id="MF_01320_B">
    <property type="entry name" value="Ribosomal_uL2_B"/>
    <property type="match status" value="1"/>
</dbReference>
<organism evidence="7">
    <name type="scientific">hydrothermal vent metagenome</name>
    <dbReference type="NCBI Taxonomy" id="652676"/>
    <lineage>
        <taxon>unclassified sequences</taxon>
        <taxon>metagenomes</taxon>
        <taxon>ecological metagenomes</taxon>
    </lineage>
</organism>
<comment type="similarity">
    <text evidence="1">Belongs to the universal ribosomal protein uL2 family.</text>
</comment>
<dbReference type="PROSITE" id="PS00467">
    <property type="entry name" value="RIBOSOMAL_L2"/>
    <property type="match status" value="1"/>
</dbReference>
<evidence type="ECO:0000259" key="5">
    <source>
        <dbReference type="SMART" id="SM01382"/>
    </source>
</evidence>
<feature type="region of interest" description="Disordered" evidence="4">
    <location>
        <begin position="26"/>
        <end position="57"/>
    </location>
</feature>
<dbReference type="Gene3D" id="2.40.50.140">
    <property type="entry name" value="Nucleic acid-binding proteins"/>
    <property type="match status" value="1"/>
</dbReference>
<feature type="domain" description="Large ribosomal subunit protein uL2 C-terminal" evidence="5">
    <location>
        <begin position="124"/>
        <end position="252"/>
    </location>
</feature>
<dbReference type="InterPro" id="IPR014726">
    <property type="entry name" value="Ribosomal_uL2_dom3"/>
</dbReference>
<dbReference type="AlphaFoldDB" id="A0A3B0Y6X0"/>
<dbReference type="PANTHER" id="PTHR13691">
    <property type="entry name" value="RIBOSOMAL PROTEIN L2"/>
    <property type="match status" value="1"/>
</dbReference>
<dbReference type="FunFam" id="2.30.30.30:FF:000001">
    <property type="entry name" value="50S ribosomal protein L2"/>
    <property type="match status" value="1"/>
</dbReference>
<dbReference type="SMART" id="SM01382">
    <property type="entry name" value="Ribosomal_L2_C"/>
    <property type="match status" value="1"/>
</dbReference>
<evidence type="ECO:0000259" key="6">
    <source>
        <dbReference type="SMART" id="SM01383"/>
    </source>
</evidence>
<keyword evidence="2 7" id="KW-0689">Ribosomal protein</keyword>
<dbReference type="InterPro" id="IPR002171">
    <property type="entry name" value="Ribosomal_uL2"/>
</dbReference>
<keyword evidence="3" id="KW-0687">Ribonucleoprotein</keyword>
<dbReference type="SUPFAM" id="SSF50249">
    <property type="entry name" value="Nucleic acid-binding proteins"/>
    <property type="match status" value="1"/>
</dbReference>
<dbReference type="InterPro" id="IPR022671">
    <property type="entry name" value="Ribosomal_uL2_CS"/>
</dbReference>
<gene>
    <name evidence="7" type="ORF">MNBD_GAMMA09-409</name>
</gene>
<evidence type="ECO:0000256" key="2">
    <source>
        <dbReference type="ARBA" id="ARBA00022980"/>
    </source>
</evidence>
<dbReference type="GO" id="GO:0003723">
    <property type="term" value="F:RNA binding"/>
    <property type="evidence" value="ECO:0007669"/>
    <property type="project" value="InterPro"/>
</dbReference>
<dbReference type="GO" id="GO:0003735">
    <property type="term" value="F:structural constituent of ribosome"/>
    <property type="evidence" value="ECO:0007669"/>
    <property type="project" value="InterPro"/>
</dbReference>
<dbReference type="FunFam" id="4.10.950.10:FF:000001">
    <property type="entry name" value="50S ribosomal protein L2"/>
    <property type="match status" value="1"/>
</dbReference>
<evidence type="ECO:0000256" key="4">
    <source>
        <dbReference type="SAM" id="MobiDB-lite"/>
    </source>
</evidence>
<dbReference type="GO" id="GO:0015934">
    <property type="term" value="C:large ribosomal subunit"/>
    <property type="evidence" value="ECO:0007669"/>
    <property type="project" value="InterPro"/>
</dbReference>
<evidence type="ECO:0000256" key="3">
    <source>
        <dbReference type="ARBA" id="ARBA00023274"/>
    </source>
</evidence>
<dbReference type="PANTHER" id="PTHR13691:SF5">
    <property type="entry name" value="LARGE RIBOSOMAL SUBUNIT PROTEIN UL2M"/>
    <property type="match status" value="1"/>
</dbReference>
<dbReference type="InterPro" id="IPR022666">
    <property type="entry name" value="Ribosomal_uL2_RNA-bd_dom"/>
</dbReference>
<feature type="domain" description="Large ribosomal subunit protein uL2 RNA-binding" evidence="6">
    <location>
        <begin position="42"/>
        <end position="118"/>
    </location>
</feature>
<evidence type="ECO:0000256" key="1">
    <source>
        <dbReference type="ARBA" id="ARBA00005636"/>
    </source>
</evidence>
<dbReference type="SMART" id="SM01383">
    <property type="entry name" value="Ribosomal_L2"/>
    <property type="match status" value="1"/>
</dbReference>
<dbReference type="SUPFAM" id="SSF50104">
    <property type="entry name" value="Translation proteins SH3-like domain"/>
    <property type="match status" value="1"/>
</dbReference>
<dbReference type="InterPro" id="IPR005880">
    <property type="entry name" value="Ribosomal_uL2_bac/org-type"/>
</dbReference>
<sequence>MAIVKAKPTSPGRRFVVKVVNPDLHKGAPHGPLLEKKSRKGGRNNAGRITTRHVGGGHKQHYRVIDFKRTKDGIPAIVERLEYDPNRTANIALLKYADGERRYIIAPKGVKAGDEISSGSNAPIKNGNTLPLRNVPVGSQIHCIELKPGKGAQIARSAGTSVQLVAREGMYATLRLRSGEMRKIHVDCRATIGEVGNSEHSLRSLGKAGAKRWRGVRPTVRGVAMNPVDHPHGGGEGRTSGGRHPVSPWGMPTKGKKTRSNKRTDNMIVRRRNNRK</sequence>
<dbReference type="Gene3D" id="2.30.30.30">
    <property type="match status" value="1"/>
</dbReference>
<dbReference type="GO" id="GO:0016740">
    <property type="term" value="F:transferase activity"/>
    <property type="evidence" value="ECO:0007669"/>
    <property type="project" value="InterPro"/>
</dbReference>
<dbReference type="EMBL" id="UOFI01000181">
    <property type="protein sequence ID" value="VAW69909.1"/>
    <property type="molecule type" value="Genomic_DNA"/>
</dbReference>
<protein>
    <submittedName>
        <fullName evidence="7">LSU ribosomal protein L2p (L8e)</fullName>
    </submittedName>
</protein>
<dbReference type="InterPro" id="IPR014722">
    <property type="entry name" value="Rib_uL2_dom2"/>
</dbReference>
<feature type="region of interest" description="Disordered" evidence="4">
    <location>
        <begin position="223"/>
        <end position="276"/>
    </location>
</feature>